<feature type="signal peptide" evidence="2">
    <location>
        <begin position="1"/>
        <end position="19"/>
    </location>
</feature>
<protein>
    <submittedName>
        <fullName evidence="3">Uncharacterized protein</fullName>
    </submittedName>
</protein>
<evidence type="ECO:0000313" key="4">
    <source>
        <dbReference type="Proteomes" id="UP000193623"/>
    </source>
</evidence>
<feature type="chain" id="PRO_5012915597" evidence="2">
    <location>
        <begin position="20"/>
        <end position="529"/>
    </location>
</feature>
<evidence type="ECO:0000256" key="2">
    <source>
        <dbReference type="SAM" id="SignalP"/>
    </source>
</evidence>
<dbReference type="OrthoDB" id="7929427at2"/>
<reference evidence="3 4" key="1">
    <citation type="submission" date="2017-03" db="EMBL/GenBank/DDBJ databases">
        <authorList>
            <person name="Afonso C.L."/>
            <person name="Miller P.J."/>
            <person name="Scott M.A."/>
            <person name="Spackman E."/>
            <person name="Goraichik I."/>
            <person name="Dimitrov K.M."/>
            <person name="Suarez D.L."/>
            <person name="Swayne D.E."/>
        </authorList>
    </citation>
    <scope>NUCLEOTIDE SEQUENCE [LARGE SCALE GENOMIC DNA]</scope>
    <source>
        <strain evidence="3 4">CECT 8397</strain>
    </source>
</reference>
<name>A0A1Y5RGR5_9RHOB</name>
<evidence type="ECO:0000256" key="1">
    <source>
        <dbReference type="SAM" id="MobiDB-lite"/>
    </source>
</evidence>
<dbReference type="EMBL" id="FWFT01000001">
    <property type="protein sequence ID" value="SLN17000.1"/>
    <property type="molecule type" value="Genomic_DNA"/>
</dbReference>
<dbReference type="AlphaFoldDB" id="A0A1Y5RGR5"/>
<accession>A0A1Y5RGR5</accession>
<dbReference type="RefSeq" id="WP_085862950.1">
    <property type="nucleotide sequence ID" value="NZ_FWFT01000001.1"/>
</dbReference>
<proteinExistence type="predicted"/>
<dbReference type="Proteomes" id="UP000193623">
    <property type="component" value="Unassembled WGS sequence"/>
</dbReference>
<sequence length="529" mass="55065">MRRGATLAAVALIASAPLAAQEAADPNAPLSAIDWLSQSVEQPETLAVAPRVTGTEATRGSRPTRVPPRDEAPVSGSAAPPTVTVQPLGVPAPRAVGLLAPETTGLPANLWSGSDADLLGTLLMAQDIDTLPALQELVITLAIAKADPALGDPSNLTLLRARVDILLKTGALEQALALLSAAPTEDAALFRRYFDVALLTGDENDACRALKSTPDVAPTPSARVFCLARLGDWSAAALTLNTGQALGDIDAETGALLSRFLDPELFEGEAALTPPAPVTPLAFRMFEAIGEPLTTRNLPRAFSHADLRPNVGWKAQLEAAERLARSTAISPNALVGLYSDRVPSASGGVFERAKAVISLQNALAEGDADRIGAAASDLWDQATPVGVAVPLAQHFAPALEAAEVSADHHDVLFKWLLLSDRYDTAALRPDLAATDPFLAALATGDPSGALPLKPAYPVLQEAFRADASPDLTDLAASGKPGEAILRTLATVQQGLEGDRIALREGLATLRALGLEDVARRSALQYAILP</sequence>
<gene>
    <name evidence="3" type="ORF">PSJ8397_00489</name>
</gene>
<keyword evidence="4" id="KW-1185">Reference proteome</keyword>
<evidence type="ECO:0000313" key="3">
    <source>
        <dbReference type="EMBL" id="SLN17000.1"/>
    </source>
</evidence>
<feature type="region of interest" description="Disordered" evidence="1">
    <location>
        <begin position="48"/>
        <end position="86"/>
    </location>
</feature>
<organism evidence="3 4">
    <name type="scientific">Pseudooctadecabacter jejudonensis</name>
    <dbReference type="NCBI Taxonomy" id="1391910"/>
    <lineage>
        <taxon>Bacteria</taxon>
        <taxon>Pseudomonadati</taxon>
        <taxon>Pseudomonadota</taxon>
        <taxon>Alphaproteobacteria</taxon>
        <taxon>Rhodobacterales</taxon>
        <taxon>Paracoccaceae</taxon>
        <taxon>Pseudooctadecabacter</taxon>
    </lineage>
</organism>
<keyword evidence="2" id="KW-0732">Signal</keyword>